<dbReference type="GO" id="GO:0008233">
    <property type="term" value="F:peptidase activity"/>
    <property type="evidence" value="ECO:0007669"/>
    <property type="project" value="UniProtKB-KW"/>
</dbReference>
<dbReference type="InterPro" id="IPR000246">
    <property type="entry name" value="Peptidase_T2"/>
</dbReference>
<dbReference type="SUPFAM" id="SSF56235">
    <property type="entry name" value="N-terminal nucleophile aminohydrolases (Ntn hydrolases)"/>
    <property type="match status" value="1"/>
</dbReference>
<keyword evidence="2" id="KW-0378">Hydrolase</keyword>
<protein>
    <recommendedName>
        <fullName evidence="4">Isoaspartyl peptidase</fullName>
    </recommendedName>
</protein>
<feature type="binding site" evidence="6">
    <location>
        <begin position="213"/>
        <end position="216"/>
    </location>
    <ligand>
        <name>substrate</name>
    </ligand>
</feature>
<dbReference type="Gene3D" id="3.60.20.30">
    <property type="entry name" value="(Glycosyl)asparaginase"/>
    <property type="match status" value="1"/>
</dbReference>
<dbReference type="GO" id="GO:0016811">
    <property type="term" value="F:hydrolase activity, acting on carbon-nitrogen (but not peptide) bonds, in linear amides"/>
    <property type="evidence" value="ECO:0007669"/>
    <property type="project" value="UniProtKB-ARBA"/>
</dbReference>
<dbReference type="KEGG" id="vih:AB0763_01145"/>
<dbReference type="PANTHER" id="PTHR10188">
    <property type="entry name" value="L-ASPARAGINASE"/>
    <property type="match status" value="1"/>
</dbReference>
<keyword evidence="1" id="KW-0645">Protease</keyword>
<gene>
    <name evidence="8" type="ORF">AB0763_01145</name>
</gene>
<organism evidence="8">
    <name type="scientific">Vibrio sp. HB236076</name>
    <dbReference type="NCBI Taxonomy" id="3232307"/>
    <lineage>
        <taxon>Bacteria</taxon>
        <taxon>Pseudomonadati</taxon>
        <taxon>Pseudomonadota</taxon>
        <taxon>Gammaproteobacteria</taxon>
        <taxon>Vibrionales</taxon>
        <taxon>Vibrionaceae</taxon>
        <taxon>Vibrio</taxon>
    </lineage>
</organism>
<name>A0AB39HCX5_9VIBR</name>
<sequence length="333" mass="35368">MRPIAIAIHGGAGTIDKDSMTPELEGALRQALEQAALVGYQSLLTGGSALDAVVATVSALEDCEHFNAGKGSVLNDKEMVEMDASVMFSPSRQAGAVTGVRHIKNPVQLARCVLEQSPHVLLSGDGAETFAFERGFTYQEQDYFFTERRYQQLLQARKNGDAQLSENGHPPSWLSGFPDDKKYGTVGAVALDAQGHLAAATSTGGLTNKQYGRIGDSPLIGSGTWAEAGNVAVSTTGVGEFFICYNVASDVAARTRYLKEPLSMACERIIQGELKQAGGEGGLVALNAQGEIHFALNSTGMYRAQVASDGQVKSAIFADQLLSPWHSEARSHT</sequence>
<keyword evidence="3" id="KW-0068">Autocatalytic cleavage</keyword>
<feature type="site" description="Cleavage; by autolysis" evidence="7">
    <location>
        <begin position="184"/>
        <end position="185"/>
    </location>
</feature>
<dbReference type="Pfam" id="PF01112">
    <property type="entry name" value="Asparaginase_2"/>
    <property type="match status" value="1"/>
</dbReference>
<evidence type="ECO:0000256" key="3">
    <source>
        <dbReference type="ARBA" id="ARBA00022813"/>
    </source>
</evidence>
<proteinExistence type="predicted"/>
<dbReference type="PANTHER" id="PTHR10188:SF6">
    <property type="entry name" value="N(4)-(BETA-N-ACETYLGLUCOSAMINYL)-L-ASPARAGINASE"/>
    <property type="match status" value="1"/>
</dbReference>
<evidence type="ECO:0000256" key="2">
    <source>
        <dbReference type="ARBA" id="ARBA00022801"/>
    </source>
</evidence>
<evidence type="ECO:0000256" key="5">
    <source>
        <dbReference type="PIRSR" id="PIRSR600246-1"/>
    </source>
</evidence>
<accession>A0AB39HCX5</accession>
<evidence type="ECO:0000256" key="7">
    <source>
        <dbReference type="PIRSR" id="PIRSR600246-3"/>
    </source>
</evidence>
<dbReference type="RefSeq" id="WP_306101948.1">
    <property type="nucleotide sequence ID" value="NZ_CP162601.1"/>
</dbReference>
<evidence type="ECO:0000256" key="1">
    <source>
        <dbReference type="ARBA" id="ARBA00022670"/>
    </source>
</evidence>
<dbReference type="GO" id="GO:0006508">
    <property type="term" value="P:proteolysis"/>
    <property type="evidence" value="ECO:0007669"/>
    <property type="project" value="UniProtKB-KW"/>
</dbReference>
<evidence type="ECO:0000256" key="4">
    <source>
        <dbReference type="ARBA" id="ARBA00069124"/>
    </source>
</evidence>
<dbReference type="CDD" id="cd04701">
    <property type="entry name" value="Asparaginase_2"/>
    <property type="match status" value="1"/>
</dbReference>
<evidence type="ECO:0000313" key="8">
    <source>
        <dbReference type="EMBL" id="XDK25282.1"/>
    </source>
</evidence>
<feature type="active site" description="Nucleophile" evidence="5">
    <location>
        <position position="185"/>
    </location>
</feature>
<dbReference type="FunFam" id="3.60.20.30:FF:000001">
    <property type="entry name" value="Isoaspartyl peptidase/L-asparaginase"/>
    <property type="match status" value="1"/>
</dbReference>
<dbReference type="InterPro" id="IPR029055">
    <property type="entry name" value="Ntn_hydrolases_N"/>
</dbReference>
<evidence type="ECO:0000256" key="6">
    <source>
        <dbReference type="PIRSR" id="PIRSR600246-2"/>
    </source>
</evidence>
<dbReference type="EMBL" id="CP162601">
    <property type="protein sequence ID" value="XDK25282.1"/>
    <property type="molecule type" value="Genomic_DNA"/>
</dbReference>
<feature type="binding site" evidence="6">
    <location>
        <begin position="236"/>
        <end position="239"/>
    </location>
    <ligand>
        <name>substrate</name>
    </ligand>
</feature>
<reference evidence="8" key="1">
    <citation type="submission" date="2024-07" db="EMBL/GenBank/DDBJ databases">
        <title>Genome Analysis of a Potential Novel Vibrio Species Secreting pH- and Thermo-stable Alginate Lyase and its Application in Producing Alginate Oligosaccharides.</title>
        <authorList>
            <person name="Huang H."/>
            <person name="Bao K."/>
        </authorList>
    </citation>
    <scope>NUCLEOTIDE SEQUENCE</scope>
    <source>
        <strain evidence="8">HB236076</strain>
    </source>
</reference>
<dbReference type="AlphaFoldDB" id="A0AB39HCX5"/>